<dbReference type="STRING" id="135651.G0NDR9"/>
<keyword evidence="3" id="KW-1185">Reference proteome</keyword>
<feature type="transmembrane region" description="Helical" evidence="1">
    <location>
        <begin position="108"/>
        <end position="130"/>
    </location>
</feature>
<dbReference type="PANTHER" id="PTHR23021">
    <property type="entry name" value="SERPENTINE RECEPTOR, CLASS T"/>
    <property type="match status" value="1"/>
</dbReference>
<dbReference type="InParanoid" id="G0NDR9"/>
<dbReference type="Gene3D" id="1.20.1070.10">
    <property type="entry name" value="Rhodopsin 7-helix transmembrane proteins"/>
    <property type="match status" value="1"/>
</dbReference>
<keyword evidence="1" id="KW-1133">Transmembrane helix</keyword>
<evidence type="ECO:0000313" key="3">
    <source>
        <dbReference type="Proteomes" id="UP000008068"/>
    </source>
</evidence>
<proteinExistence type="predicted"/>
<dbReference type="AlphaFoldDB" id="G0NDR9"/>
<dbReference type="EMBL" id="GL379869">
    <property type="protein sequence ID" value="EGT58479.1"/>
    <property type="molecule type" value="Genomic_DNA"/>
</dbReference>
<dbReference type="OMA" id="AMACMAT"/>
<feature type="transmembrane region" description="Helical" evidence="1">
    <location>
        <begin position="151"/>
        <end position="173"/>
    </location>
</feature>
<dbReference type="SUPFAM" id="SSF81321">
    <property type="entry name" value="Family A G protein-coupled receptor-like"/>
    <property type="match status" value="1"/>
</dbReference>
<dbReference type="eggNOG" id="ENOG502T7Z8">
    <property type="taxonomic scope" value="Eukaryota"/>
</dbReference>
<keyword evidence="1" id="KW-0812">Transmembrane</keyword>
<sequence>MNRIIQYGSVQAIPFFNCSHKTLDEWELTGVRRPLLGWSVLIFGIFVEILYIPILYIIVKTGLIRNPCYKIIMFLAVVDMNATVCSCLITGPFFIIGNVFCMYPTVTYVAGGYAMTTWAMACMATIFLFINRIVSIGLRKRTDFIEKKLAYFSILIVLIYGFYMIMFVPPILFNSNVMAYIPETLSEEVTAEAAAMYKNWPHEFNNWGFTGCMFVLFTLYCGMVKKLEGGQKSKASRAIFIQCSIICFFNTCVAIIYVSLAFMTPPQWILIFCQLCWSVNHACPAFIYVTMNDTIRREFSRTAFRVKMTKRREDVTVSTVAKKMSTHSIRKSSLMVI</sequence>
<dbReference type="HOGENOM" id="CLU_053041_3_0_1"/>
<gene>
    <name evidence="2" type="ORF">CAEBREN_07027</name>
</gene>
<feature type="transmembrane region" description="Helical" evidence="1">
    <location>
        <begin position="268"/>
        <end position="291"/>
    </location>
</feature>
<feature type="transmembrane region" description="Helical" evidence="1">
    <location>
        <begin position="35"/>
        <end position="59"/>
    </location>
</feature>
<accession>G0NDR9</accession>
<organism evidence="3">
    <name type="scientific">Caenorhabditis brenneri</name>
    <name type="common">Nematode worm</name>
    <dbReference type="NCBI Taxonomy" id="135651"/>
    <lineage>
        <taxon>Eukaryota</taxon>
        <taxon>Metazoa</taxon>
        <taxon>Ecdysozoa</taxon>
        <taxon>Nematoda</taxon>
        <taxon>Chromadorea</taxon>
        <taxon>Rhabditida</taxon>
        <taxon>Rhabditina</taxon>
        <taxon>Rhabditomorpha</taxon>
        <taxon>Rhabditoidea</taxon>
        <taxon>Rhabditidae</taxon>
        <taxon>Peloderinae</taxon>
        <taxon>Caenorhabditis</taxon>
    </lineage>
</organism>
<keyword evidence="1" id="KW-0472">Membrane</keyword>
<evidence type="ECO:0000256" key="1">
    <source>
        <dbReference type="SAM" id="Phobius"/>
    </source>
</evidence>
<feature type="transmembrane region" description="Helical" evidence="1">
    <location>
        <begin position="239"/>
        <end position="262"/>
    </location>
</feature>
<name>G0NDR9_CAEBE</name>
<feature type="transmembrane region" description="Helical" evidence="1">
    <location>
        <begin position="207"/>
        <end position="227"/>
    </location>
</feature>
<feature type="transmembrane region" description="Helical" evidence="1">
    <location>
        <begin position="71"/>
        <end position="96"/>
    </location>
</feature>
<dbReference type="PANTHER" id="PTHR23021:SF31">
    <property type="entry name" value="SERPENTINE RECEPTOR, CLASS T"/>
    <property type="match status" value="1"/>
</dbReference>
<protein>
    <submittedName>
        <fullName evidence="2">Uncharacterized protein</fullName>
    </submittedName>
</protein>
<dbReference type="Proteomes" id="UP000008068">
    <property type="component" value="Unassembled WGS sequence"/>
</dbReference>
<reference evidence="3" key="1">
    <citation type="submission" date="2011-07" db="EMBL/GenBank/DDBJ databases">
        <authorList>
            <consortium name="Caenorhabditis brenneri Sequencing and Analysis Consortium"/>
            <person name="Wilson R.K."/>
        </authorList>
    </citation>
    <scope>NUCLEOTIDE SEQUENCE [LARGE SCALE GENOMIC DNA]</scope>
    <source>
        <strain evidence="3">PB2801</strain>
    </source>
</reference>
<dbReference type="InterPro" id="IPR019425">
    <property type="entry name" value="7TM_GPCR_serpentine_rcpt_Srt"/>
</dbReference>
<dbReference type="Pfam" id="PF10321">
    <property type="entry name" value="7TM_GPCR_Srt"/>
    <property type="match status" value="1"/>
</dbReference>
<evidence type="ECO:0000313" key="2">
    <source>
        <dbReference type="EMBL" id="EGT58479.1"/>
    </source>
</evidence>